<organism evidence="1">
    <name type="scientific">Tanacetum cinerariifolium</name>
    <name type="common">Dalmatian daisy</name>
    <name type="synonym">Chrysanthemum cinerariifolium</name>
    <dbReference type="NCBI Taxonomy" id="118510"/>
    <lineage>
        <taxon>Eukaryota</taxon>
        <taxon>Viridiplantae</taxon>
        <taxon>Streptophyta</taxon>
        <taxon>Embryophyta</taxon>
        <taxon>Tracheophyta</taxon>
        <taxon>Spermatophyta</taxon>
        <taxon>Magnoliopsida</taxon>
        <taxon>eudicotyledons</taxon>
        <taxon>Gunneridae</taxon>
        <taxon>Pentapetalae</taxon>
        <taxon>asterids</taxon>
        <taxon>campanulids</taxon>
        <taxon>Asterales</taxon>
        <taxon>Asteraceae</taxon>
        <taxon>Asteroideae</taxon>
        <taxon>Anthemideae</taxon>
        <taxon>Anthemidinae</taxon>
        <taxon>Tanacetum</taxon>
    </lineage>
</organism>
<proteinExistence type="predicted"/>
<name>A0A699JW35_TANCI</name>
<gene>
    <name evidence="1" type="ORF">Tci_632643</name>
</gene>
<comment type="caution">
    <text evidence="1">The sequence shown here is derived from an EMBL/GenBank/DDBJ whole genome shotgun (WGS) entry which is preliminary data.</text>
</comment>
<accession>A0A699JW35</accession>
<dbReference type="AlphaFoldDB" id="A0A699JW35"/>
<feature type="non-terminal residue" evidence="1">
    <location>
        <position position="1"/>
    </location>
</feature>
<evidence type="ECO:0000313" key="1">
    <source>
        <dbReference type="EMBL" id="GFA60671.1"/>
    </source>
</evidence>
<reference evidence="1" key="1">
    <citation type="journal article" date="2019" name="Sci. Rep.">
        <title>Draft genome of Tanacetum cinerariifolium, the natural source of mosquito coil.</title>
        <authorList>
            <person name="Yamashiro T."/>
            <person name="Shiraishi A."/>
            <person name="Satake H."/>
            <person name="Nakayama K."/>
        </authorList>
    </citation>
    <scope>NUCLEOTIDE SEQUENCE</scope>
</reference>
<sequence>NRPMRIRDFDSWDFEAGAHGRSGEGYGTVPVGEGVQEGKWERWVYSGVLAGKGVRIC</sequence>
<protein>
    <submittedName>
        <fullName evidence="1">Uncharacterized protein</fullName>
    </submittedName>
</protein>
<dbReference type="EMBL" id="BKCJ010454035">
    <property type="protein sequence ID" value="GFA60671.1"/>
    <property type="molecule type" value="Genomic_DNA"/>
</dbReference>